<dbReference type="Proteomes" id="UP000191040">
    <property type="component" value="Chromosome I"/>
</dbReference>
<dbReference type="AlphaFoldDB" id="A0A1T4Z3Y5"/>
<sequence length="191" mass="21299">MPHVVILAGPSGSGKSHLSERLGWTVLRLDDFYHPVDHPGLPLSTLGIPDWDDVRSWDLDAAMRAIEELCREGRTQVPVYDISVSRAVGTREVVLSGDRFIAEGLFATDMVAPSREAGVLDAAICLTRPRPVVFALRLVRDLRESRKPPMTLVRRGWRLMKDQPRIIAAAVAAGCRPMHPRRAYRFLNAGR</sequence>
<organism evidence="1 2">
    <name type="scientific">Aeromicrobium choanae</name>
    <dbReference type="NCBI Taxonomy" id="1736691"/>
    <lineage>
        <taxon>Bacteria</taxon>
        <taxon>Bacillati</taxon>
        <taxon>Actinomycetota</taxon>
        <taxon>Actinomycetes</taxon>
        <taxon>Propionibacteriales</taxon>
        <taxon>Nocardioidaceae</taxon>
        <taxon>Aeromicrobium</taxon>
    </lineage>
</organism>
<keyword evidence="1" id="KW-0808">Transferase</keyword>
<keyword evidence="2" id="KW-1185">Reference proteome</keyword>
<gene>
    <name evidence="1" type="ORF">SAMN06295964_2090</name>
</gene>
<accession>A0A1T4Z3Y5</accession>
<dbReference type="OrthoDB" id="3691767at2"/>
<protein>
    <submittedName>
        <fullName evidence="1">Uridine kinase</fullName>
    </submittedName>
</protein>
<dbReference type="STRING" id="1736691.SAMN06295964_2090"/>
<proteinExistence type="predicted"/>
<dbReference type="RefSeq" id="WP_078700100.1">
    <property type="nucleotide sequence ID" value="NZ_LT796768.1"/>
</dbReference>
<name>A0A1T4Z3Y5_9ACTN</name>
<dbReference type="GO" id="GO:0016301">
    <property type="term" value="F:kinase activity"/>
    <property type="evidence" value="ECO:0007669"/>
    <property type="project" value="UniProtKB-KW"/>
</dbReference>
<evidence type="ECO:0000313" key="2">
    <source>
        <dbReference type="Proteomes" id="UP000191040"/>
    </source>
</evidence>
<dbReference type="InterPro" id="IPR027417">
    <property type="entry name" value="P-loop_NTPase"/>
</dbReference>
<dbReference type="EMBL" id="LT796768">
    <property type="protein sequence ID" value="SKB08291.1"/>
    <property type="molecule type" value="Genomic_DNA"/>
</dbReference>
<reference evidence="2" key="1">
    <citation type="submission" date="2017-02" db="EMBL/GenBank/DDBJ databases">
        <authorList>
            <person name="Varghese N."/>
            <person name="Submissions S."/>
        </authorList>
    </citation>
    <scope>NUCLEOTIDE SEQUENCE [LARGE SCALE GENOMIC DNA]</scope>
    <source>
        <strain evidence="2">9H-4</strain>
    </source>
</reference>
<dbReference type="SUPFAM" id="SSF52540">
    <property type="entry name" value="P-loop containing nucleoside triphosphate hydrolases"/>
    <property type="match status" value="1"/>
</dbReference>
<evidence type="ECO:0000313" key="1">
    <source>
        <dbReference type="EMBL" id="SKB08291.1"/>
    </source>
</evidence>
<dbReference type="Gene3D" id="3.40.50.300">
    <property type="entry name" value="P-loop containing nucleotide triphosphate hydrolases"/>
    <property type="match status" value="1"/>
</dbReference>
<keyword evidence="1" id="KW-0418">Kinase</keyword>